<sequence>MNDSITLPDYTLRRSARRRTIEIQVRPDSVRVLAPTRVSRERIDRFVAEKKAWIKDRQQALRLRVPLVSIPVPLDQGSELLWLGQRLRLEVNVGQQATHVSRHGESLQLSLSHRIRKPRAEAISEQLEGWYRAEAVNYFQKRVGFWSEQMRLTPSEVRVRSYRRKWGCCTSRGVVSFNWLLIMAPVHIIDYVIVHELSHLRHMNHSAAFWSTVAQYYQDYRGAKGWLNQQSDLHWPPRLIAAG</sequence>
<proteinExistence type="predicted"/>
<reference evidence="2 3" key="1">
    <citation type="submission" date="2018-11" db="EMBL/GenBank/DDBJ databases">
        <title>The draft genome sequence of Amphritea opalescens ANRC-JH13T.</title>
        <authorList>
            <person name="Fang Z."/>
            <person name="Zhang Y."/>
            <person name="Han X."/>
        </authorList>
    </citation>
    <scope>NUCLEOTIDE SEQUENCE [LARGE SCALE GENOMIC DNA]</scope>
    <source>
        <strain evidence="2 3">ANRC-JH13</strain>
    </source>
</reference>
<dbReference type="CDD" id="cd07344">
    <property type="entry name" value="M48_yhfN_like"/>
    <property type="match status" value="1"/>
</dbReference>
<feature type="domain" description="YgjP-like metallopeptidase" evidence="1">
    <location>
        <begin position="19"/>
        <end position="229"/>
    </location>
</feature>
<dbReference type="OrthoDB" id="9811177at2"/>
<dbReference type="InterPro" id="IPR053136">
    <property type="entry name" value="UTP_pyrophosphatase-like"/>
</dbReference>
<dbReference type="Proteomes" id="UP000283087">
    <property type="component" value="Unassembled WGS sequence"/>
</dbReference>
<evidence type="ECO:0000313" key="2">
    <source>
        <dbReference type="EMBL" id="RTE67461.1"/>
    </source>
</evidence>
<accession>A0A430KVC0</accession>
<dbReference type="EMBL" id="RQXW01000001">
    <property type="protein sequence ID" value="RTE67461.1"/>
    <property type="molecule type" value="Genomic_DNA"/>
</dbReference>
<dbReference type="InterPro" id="IPR002725">
    <property type="entry name" value="YgjP-like_metallopeptidase"/>
</dbReference>
<gene>
    <name evidence="2" type="ORF">EH243_00480</name>
</gene>
<name>A0A430KVC0_9GAMM</name>
<organism evidence="2 3">
    <name type="scientific">Amphritea opalescens</name>
    <dbReference type="NCBI Taxonomy" id="2490544"/>
    <lineage>
        <taxon>Bacteria</taxon>
        <taxon>Pseudomonadati</taxon>
        <taxon>Pseudomonadota</taxon>
        <taxon>Gammaproteobacteria</taxon>
        <taxon>Oceanospirillales</taxon>
        <taxon>Oceanospirillaceae</taxon>
        <taxon>Amphritea</taxon>
    </lineage>
</organism>
<dbReference type="PANTHER" id="PTHR30399">
    <property type="entry name" value="UNCHARACTERIZED PROTEIN YGJP"/>
    <property type="match status" value="1"/>
</dbReference>
<dbReference type="Pfam" id="PF01863">
    <property type="entry name" value="YgjP-like"/>
    <property type="match status" value="1"/>
</dbReference>
<protein>
    <submittedName>
        <fullName evidence="2">M48 family peptidase</fullName>
    </submittedName>
</protein>
<keyword evidence="3" id="KW-1185">Reference proteome</keyword>
<dbReference type="PANTHER" id="PTHR30399:SF1">
    <property type="entry name" value="UTP PYROPHOSPHATASE"/>
    <property type="match status" value="1"/>
</dbReference>
<dbReference type="Gene3D" id="3.30.2010.10">
    <property type="entry name" value="Metalloproteases ('zincins'), catalytic domain"/>
    <property type="match status" value="1"/>
</dbReference>
<dbReference type="AlphaFoldDB" id="A0A430KVC0"/>
<dbReference type="RefSeq" id="WP_126156671.1">
    <property type="nucleotide sequence ID" value="NZ_RQXW01000001.1"/>
</dbReference>
<comment type="caution">
    <text evidence="2">The sequence shown here is derived from an EMBL/GenBank/DDBJ whole genome shotgun (WGS) entry which is preliminary data.</text>
</comment>
<evidence type="ECO:0000259" key="1">
    <source>
        <dbReference type="Pfam" id="PF01863"/>
    </source>
</evidence>
<evidence type="ECO:0000313" key="3">
    <source>
        <dbReference type="Proteomes" id="UP000283087"/>
    </source>
</evidence>